<evidence type="ECO:0000313" key="1">
    <source>
        <dbReference type="EMBL" id="KAK7338496.1"/>
    </source>
</evidence>
<evidence type="ECO:0000313" key="2">
    <source>
        <dbReference type="Proteomes" id="UP001367508"/>
    </source>
</evidence>
<name>A0AAN9QL27_CANGL</name>
<gene>
    <name evidence="1" type="ORF">VNO77_19107</name>
</gene>
<comment type="caution">
    <text evidence="1">The sequence shown here is derived from an EMBL/GenBank/DDBJ whole genome shotgun (WGS) entry which is preliminary data.</text>
</comment>
<proteinExistence type="predicted"/>
<protein>
    <submittedName>
        <fullName evidence="1">Uncharacterized protein</fullName>
    </submittedName>
</protein>
<dbReference type="Proteomes" id="UP001367508">
    <property type="component" value="Unassembled WGS sequence"/>
</dbReference>
<organism evidence="1 2">
    <name type="scientific">Canavalia gladiata</name>
    <name type="common">Sword bean</name>
    <name type="synonym">Dolichos gladiatus</name>
    <dbReference type="NCBI Taxonomy" id="3824"/>
    <lineage>
        <taxon>Eukaryota</taxon>
        <taxon>Viridiplantae</taxon>
        <taxon>Streptophyta</taxon>
        <taxon>Embryophyta</taxon>
        <taxon>Tracheophyta</taxon>
        <taxon>Spermatophyta</taxon>
        <taxon>Magnoliopsida</taxon>
        <taxon>eudicotyledons</taxon>
        <taxon>Gunneridae</taxon>
        <taxon>Pentapetalae</taxon>
        <taxon>rosids</taxon>
        <taxon>fabids</taxon>
        <taxon>Fabales</taxon>
        <taxon>Fabaceae</taxon>
        <taxon>Papilionoideae</taxon>
        <taxon>50 kb inversion clade</taxon>
        <taxon>NPAAA clade</taxon>
        <taxon>indigoferoid/millettioid clade</taxon>
        <taxon>Phaseoleae</taxon>
        <taxon>Canavalia</taxon>
    </lineage>
</organism>
<dbReference type="EMBL" id="JAYMYQ010000004">
    <property type="protein sequence ID" value="KAK7338496.1"/>
    <property type="molecule type" value="Genomic_DNA"/>
</dbReference>
<keyword evidence="2" id="KW-1185">Reference proteome</keyword>
<reference evidence="1 2" key="1">
    <citation type="submission" date="2024-01" db="EMBL/GenBank/DDBJ databases">
        <title>The genomes of 5 underutilized Papilionoideae crops provide insights into root nodulation and disease resistanc.</title>
        <authorList>
            <person name="Jiang F."/>
        </authorList>
    </citation>
    <scope>NUCLEOTIDE SEQUENCE [LARGE SCALE GENOMIC DNA]</scope>
    <source>
        <strain evidence="1">LVBAO_FW01</strain>
        <tissue evidence="1">Leaves</tissue>
    </source>
</reference>
<sequence length="103" mass="12012">MFREELGTIRENMRRDISEELAKRLRKKIGKNLRAIASKPCLCFGTRCGDTNYFGSPFVRPVYGEGTMFREELGTIREDMRRDISEELAKRLRKKIGKNLRGV</sequence>
<accession>A0AAN9QL27</accession>
<dbReference type="AlphaFoldDB" id="A0AAN9QL27"/>